<dbReference type="Proteomes" id="UP001219934">
    <property type="component" value="Unassembled WGS sequence"/>
</dbReference>
<gene>
    <name evidence="2" type="ORF">JOQ06_018149</name>
</gene>
<sequence length="66" mass="7151">WGNEGICADQQMLITSPGSFGLLWFVDTSTSAGSPADEEQRSVTERSSGPAAQQEPAQRTWSSNYQ</sequence>
<feature type="region of interest" description="Disordered" evidence="1">
    <location>
        <begin position="29"/>
        <end position="66"/>
    </location>
</feature>
<proteinExistence type="predicted"/>
<feature type="non-terminal residue" evidence="2">
    <location>
        <position position="1"/>
    </location>
</feature>
<evidence type="ECO:0000313" key="2">
    <source>
        <dbReference type="EMBL" id="KAJ4925417.1"/>
    </source>
</evidence>
<feature type="compositionally biased region" description="Polar residues" evidence="1">
    <location>
        <begin position="45"/>
        <end position="66"/>
    </location>
</feature>
<accession>A0AAD6AIQ1</accession>
<name>A0AAD6AIQ1_9TELE</name>
<evidence type="ECO:0000256" key="1">
    <source>
        <dbReference type="SAM" id="MobiDB-lite"/>
    </source>
</evidence>
<keyword evidence="3" id="KW-1185">Reference proteome</keyword>
<dbReference type="EMBL" id="JAPTMU010000021">
    <property type="protein sequence ID" value="KAJ4925417.1"/>
    <property type="molecule type" value="Genomic_DNA"/>
</dbReference>
<dbReference type="AlphaFoldDB" id="A0AAD6AIQ1"/>
<feature type="non-terminal residue" evidence="2">
    <location>
        <position position="66"/>
    </location>
</feature>
<protein>
    <submittedName>
        <fullName evidence="2">Uncharacterized protein</fullName>
    </submittedName>
</protein>
<comment type="caution">
    <text evidence="2">The sequence shown here is derived from an EMBL/GenBank/DDBJ whole genome shotgun (WGS) entry which is preliminary data.</text>
</comment>
<organism evidence="2 3">
    <name type="scientific">Pogonophryne albipinna</name>
    <dbReference type="NCBI Taxonomy" id="1090488"/>
    <lineage>
        <taxon>Eukaryota</taxon>
        <taxon>Metazoa</taxon>
        <taxon>Chordata</taxon>
        <taxon>Craniata</taxon>
        <taxon>Vertebrata</taxon>
        <taxon>Euteleostomi</taxon>
        <taxon>Actinopterygii</taxon>
        <taxon>Neopterygii</taxon>
        <taxon>Teleostei</taxon>
        <taxon>Neoteleostei</taxon>
        <taxon>Acanthomorphata</taxon>
        <taxon>Eupercaria</taxon>
        <taxon>Perciformes</taxon>
        <taxon>Notothenioidei</taxon>
        <taxon>Pogonophryne</taxon>
    </lineage>
</organism>
<reference evidence="2" key="1">
    <citation type="submission" date="2022-11" db="EMBL/GenBank/DDBJ databases">
        <title>Chromosome-level genome of Pogonophryne albipinna.</title>
        <authorList>
            <person name="Jo E."/>
        </authorList>
    </citation>
    <scope>NUCLEOTIDE SEQUENCE</scope>
    <source>
        <strain evidence="2">SGF0006</strain>
        <tissue evidence="2">Muscle</tissue>
    </source>
</reference>
<evidence type="ECO:0000313" key="3">
    <source>
        <dbReference type="Proteomes" id="UP001219934"/>
    </source>
</evidence>